<accession>A0A078KYZ8</accession>
<feature type="chain" id="PRO_5009744120" description="Outer membrane protein beta-barrel domain-containing protein" evidence="1">
    <location>
        <begin position="23"/>
        <end position="219"/>
    </location>
</feature>
<dbReference type="STRING" id="1034943.BN59_02474"/>
<evidence type="ECO:0000313" key="3">
    <source>
        <dbReference type="Proteomes" id="UP000044071"/>
    </source>
</evidence>
<name>A0A078KYZ8_9GAMM</name>
<dbReference type="AlphaFoldDB" id="A0A078KYZ8"/>
<reference evidence="2 3" key="1">
    <citation type="submission" date="2014-06" db="EMBL/GenBank/DDBJ databases">
        <authorList>
            <person name="Urmite Genomes Urmite Genomes"/>
        </authorList>
    </citation>
    <scope>NUCLEOTIDE SEQUENCE [LARGE SCALE GENOMIC DNA]</scope>
</reference>
<dbReference type="RefSeq" id="WP_245614325.1">
    <property type="nucleotide sequence ID" value="NZ_CCVW01000003.1"/>
</dbReference>
<evidence type="ECO:0000256" key="1">
    <source>
        <dbReference type="SAM" id="SignalP"/>
    </source>
</evidence>
<protein>
    <recommendedName>
        <fullName evidence="4">Outer membrane protein beta-barrel domain-containing protein</fullName>
    </recommendedName>
</protein>
<dbReference type="InterPro" id="IPR011250">
    <property type="entry name" value="OMP/PagP_B-barrel"/>
</dbReference>
<keyword evidence="3" id="KW-1185">Reference proteome</keyword>
<organism evidence="2 3">
    <name type="scientific">Legionella massiliensis</name>
    <dbReference type="NCBI Taxonomy" id="1034943"/>
    <lineage>
        <taxon>Bacteria</taxon>
        <taxon>Pseudomonadati</taxon>
        <taxon>Pseudomonadota</taxon>
        <taxon>Gammaproteobacteria</taxon>
        <taxon>Legionellales</taxon>
        <taxon>Legionellaceae</taxon>
        <taxon>Legionella</taxon>
    </lineage>
</organism>
<keyword evidence="1" id="KW-0732">Signal</keyword>
<dbReference type="EMBL" id="CCSB01000003">
    <property type="protein sequence ID" value="CDZ78166.1"/>
    <property type="molecule type" value="Genomic_DNA"/>
</dbReference>
<evidence type="ECO:0008006" key="4">
    <source>
        <dbReference type="Google" id="ProtNLM"/>
    </source>
</evidence>
<gene>
    <name evidence="2" type="ORF">BN59_02474</name>
</gene>
<proteinExistence type="predicted"/>
<dbReference type="SUPFAM" id="SSF56925">
    <property type="entry name" value="OMPA-like"/>
    <property type="match status" value="1"/>
</dbReference>
<dbReference type="eggNOG" id="COG3637">
    <property type="taxonomic scope" value="Bacteria"/>
</dbReference>
<evidence type="ECO:0000313" key="2">
    <source>
        <dbReference type="EMBL" id="CDZ78166.1"/>
    </source>
</evidence>
<dbReference type="Proteomes" id="UP000044071">
    <property type="component" value="Unassembled WGS sequence"/>
</dbReference>
<sequence length="219" mass="23845">MSMIRSMQLILIGCLISFNVFSDSDAPVLMISDSDDLGNRWSVIGSLGYTEYQHTSAGGSQTALGRLALAAEMLTTNQANFGLEFGVQTGNRMRLEIPQGTISVLGTAVRTTMRPMLDLLITAQANPVDESLLYAQIKGGIAYRHWQIDSLYFNNKSEISGEFQAGFGYPLTELTSLNLLYQGIFGGNPRLHINPSNYTGYIASLPIQHGILLGFSIIA</sequence>
<feature type="signal peptide" evidence="1">
    <location>
        <begin position="1"/>
        <end position="22"/>
    </location>
</feature>